<organism evidence="1 2">
    <name type="scientific">Deinococcus peraridilitoris (strain DSM 19664 / LMG 22246 / CIP 109416 / KR-200)</name>
    <dbReference type="NCBI Taxonomy" id="937777"/>
    <lineage>
        <taxon>Bacteria</taxon>
        <taxon>Thermotogati</taxon>
        <taxon>Deinococcota</taxon>
        <taxon>Deinococci</taxon>
        <taxon>Deinococcales</taxon>
        <taxon>Deinococcaceae</taxon>
        <taxon>Deinococcus</taxon>
    </lineage>
</organism>
<dbReference type="Proteomes" id="UP000010467">
    <property type="component" value="Chromosome"/>
</dbReference>
<reference evidence="2" key="1">
    <citation type="submission" date="2012-03" db="EMBL/GenBank/DDBJ databases">
        <title>Complete sequence of chromosome of Deinococcus peraridilitoris DSM 19664.</title>
        <authorList>
            <person name="Lucas S."/>
            <person name="Copeland A."/>
            <person name="Lapidus A."/>
            <person name="Glavina del Rio T."/>
            <person name="Dalin E."/>
            <person name="Tice H."/>
            <person name="Bruce D."/>
            <person name="Goodwin L."/>
            <person name="Pitluck S."/>
            <person name="Peters L."/>
            <person name="Mikhailova N."/>
            <person name="Lu M."/>
            <person name="Kyrpides N."/>
            <person name="Mavromatis K."/>
            <person name="Ivanova N."/>
            <person name="Brettin T."/>
            <person name="Detter J.C."/>
            <person name="Han C."/>
            <person name="Larimer F."/>
            <person name="Land M."/>
            <person name="Hauser L."/>
            <person name="Markowitz V."/>
            <person name="Cheng J.-F."/>
            <person name="Hugenholtz P."/>
            <person name="Woyke T."/>
            <person name="Wu D."/>
            <person name="Pukall R."/>
            <person name="Steenblock K."/>
            <person name="Brambilla E."/>
            <person name="Klenk H.-P."/>
            <person name="Eisen J.A."/>
        </authorList>
    </citation>
    <scope>NUCLEOTIDE SEQUENCE [LARGE SCALE GENOMIC DNA]</scope>
    <source>
        <strain evidence="2">DSM 19664 / LMG 22246 / CIP 109416 / KR-200</strain>
    </source>
</reference>
<dbReference type="eggNOG" id="COG1246">
    <property type="taxonomic scope" value="Bacteria"/>
</dbReference>
<protein>
    <submittedName>
        <fullName evidence="1">Uncharacterized protein</fullName>
    </submittedName>
</protein>
<dbReference type="PATRIC" id="fig|937777.3.peg.1806"/>
<sequence>MTQTLTTPNRTQAFLDTLAPHAGKALILQLHGEVLVPTGYHVTEVKAVTIEAMDCAGRAAAWRETVIQLWNGGGEEDRGFMTVDKFLGIYGRVAKRVPVQADSVLRFEYGDTVHPTIQYLVTSIEVQSERVLVNLGYPGVSCKPNDERLAAGQSACGGPRSGSVEPVTLENIAVQKSKGSCCG</sequence>
<dbReference type="AlphaFoldDB" id="L0A0F0"/>
<dbReference type="OrthoDB" id="66316at2"/>
<evidence type="ECO:0000313" key="1">
    <source>
        <dbReference type="EMBL" id="AFZ67321.1"/>
    </source>
</evidence>
<evidence type="ECO:0000313" key="2">
    <source>
        <dbReference type="Proteomes" id="UP000010467"/>
    </source>
</evidence>
<dbReference type="KEGG" id="dpd:Deipe_1804"/>
<dbReference type="STRING" id="937777.Deipe_1804"/>
<gene>
    <name evidence="1" type="ordered locus">Deipe_1804</name>
</gene>
<keyword evidence="2" id="KW-1185">Reference proteome</keyword>
<dbReference type="InterPro" id="IPR045534">
    <property type="entry name" value="DUF6428"/>
</dbReference>
<dbReference type="RefSeq" id="WP_015235626.1">
    <property type="nucleotide sequence ID" value="NC_019793.1"/>
</dbReference>
<dbReference type="EMBL" id="CP003382">
    <property type="protein sequence ID" value="AFZ67321.1"/>
    <property type="molecule type" value="Genomic_DNA"/>
</dbReference>
<dbReference type="HOGENOM" id="CLU_123315_0_0_0"/>
<accession>L0A0F0</accession>
<dbReference type="Pfam" id="PF20001">
    <property type="entry name" value="DUF6428"/>
    <property type="match status" value="1"/>
</dbReference>
<proteinExistence type="predicted"/>
<name>L0A0F0_DEIPD</name>